<feature type="region of interest" description="Disordered" evidence="1">
    <location>
        <begin position="178"/>
        <end position="200"/>
    </location>
</feature>
<dbReference type="PANTHER" id="PTHR15967">
    <property type="entry name" value="E2F-ASSOCIATED PHOSPHOPROTEIN"/>
    <property type="match status" value="1"/>
</dbReference>
<feature type="compositionally biased region" description="Basic and acidic residues" evidence="1">
    <location>
        <begin position="186"/>
        <end position="200"/>
    </location>
</feature>
<dbReference type="PANTHER" id="PTHR15967:SF0">
    <property type="entry name" value="E2F-ASSOCIATED PHOSPHOPROTEIN"/>
    <property type="match status" value="1"/>
</dbReference>
<dbReference type="InterPro" id="IPR019370">
    <property type="entry name" value="E2F-assoc_phosphoprotein"/>
</dbReference>
<proteinExistence type="predicted"/>
<accession>A0A0R3RG21</accession>
<organism evidence="2 3">
    <name type="scientific">Elaeophora elaphi</name>
    <dbReference type="NCBI Taxonomy" id="1147741"/>
    <lineage>
        <taxon>Eukaryota</taxon>
        <taxon>Metazoa</taxon>
        <taxon>Ecdysozoa</taxon>
        <taxon>Nematoda</taxon>
        <taxon>Chromadorea</taxon>
        <taxon>Rhabditida</taxon>
        <taxon>Spirurina</taxon>
        <taxon>Spiruromorpha</taxon>
        <taxon>Filarioidea</taxon>
        <taxon>Onchocercidae</taxon>
        <taxon>Elaeophora</taxon>
    </lineage>
</organism>
<dbReference type="Pfam" id="PF10238">
    <property type="entry name" value="Eapp_C"/>
    <property type="match status" value="1"/>
</dbReference>
<keyword evidence="2" id="KW-1185">Reference proteome</keyword>
<evidence type="ECO:0000313" key="2">
    <source>
        <dbReference type="Proteomes" id="UP000050640"/>
    </source>
</evidence>
<name>A0A0R3RG21_9BILA</name>
<reference evidence="3" key="1">
    <citation type="submission" date="2017-02" db="UniProtKB">
        <authorList>
            <consortium name="WormBaseParasite"/>
        </authorList>
    </citation>
    <scope>IDENTIFICATION</scope>
</reference>
<evidence type="ECO:0000313" key="3">
    <source>
        <dbReference type="WBParaSite" id="EEL_0000033501-mRNA-1"/>
    </source>
</evidence>
<dbReference type="STRING" id="1147741.A0A0R3RG21"/>
<dbReference type="Proteomes" id="UP000050640">
    <property type="component" value="Unplaced"/>
</dbReference>
<dbReference type="GO" id="GO:0005634">
    <property type="term" value="C:nucleus"/>
    <property type="evidence" value="ECO:0007669"/>
    <property type="project" value="TreeGrafter"/>
</dbReference>
<evidence type="ECO:0000256" key="1">
    <source>
        <dbReference type="SAM" id="MobiDB-lite"/>
    </source>
</evidence>
<dbReference type="WBParaSite" id="EEL_0000033501-mRNA-1">
    <property type="protein sequence ID" value="EEL_0000033501-mRNA-1"/>
    <property type="gene ID" value="EEL_0000033501"/>
</dbReference>
<dbReference type="AlphaFoldDB" id="A0A0R3RG21"/>
<protein>
    <submittedName>
        <fullName evidence="3">E2F-associated phosphoprotein</fullName>
    </submittedName>
</protein>
<sequence>MDNGRLEPLEALEKDYYLDERNGWYSDGEQRDSESSDDELREQLRELAGLQCQSRKQKQRGKVKKLDKFESDMDIELSENFVAHASRIFSLKKNGNSENLESVFLSLLCHFKSVTFENQLNKPECSSKSFDNDSNLLYKALNKISKEERNEAVEFYDSDEDEDNERWVHHHREQLKIVKSLNSSSEEDRRTKQEKDQNHETDAVLSCPACMSLLTRDCQRHELYLNQYRAVFVENCSVVQNEVLFLPRSGKDKQKARKNAAGVKPNTVVDPANITTLPKEDLFHPVLCSVCATNVGVYDYEAIFHFFNVLTGYA</sequence>